<organism evidence="3">
    <name type="scientific">freshwater metagenome</name>
    <dbReference type="NCBI Taxonomy" id="449393"/>
    <lineage>
        <taxon>unclassified sequences</taxon>
        <taxon>metagenomes</taxon>
        <taxon>ecological metagenomes</taxon>
    </lineage>
</organism>
<feature type="domain" description="EamA" evidence="2">
    <location>
        <begin position="152"/>
        <end position="287"/>
    </location>
</feature>
<feature type="transmembrane region" description="Helical" evidence="1">
    <location>
        <begin position="153"/>
        <end position="171"/>
    </location>
</feature>
<feature type="transmembrane region" description="Helical" evidence="1">
    <location>
        <begin position="127"/>
        <end position="147"/>
    </location>
</feature>
<keyword evidence="1" id="KW-0472">Membrane</keyword>
<keyword evidence="1" id="KW-1133">Transmembrane helix</keyword>
<evidence type="ECO:0000259" key="2">
    <source>
        <dbReference type="Pfam" id="PF00892"/>
    </source>
</evidence>
<proteinExistence type="predicted"/>
<dbReference type="Pfam" id="PF00892">
    <property type="entry name" value="EamA"/>
    <property type="match status" value="2"/>
</dbReference>
<name>A0A6J6L6X6_9ZZZZ</name>
<evidence type="ECO:0000256" key="1">
    <source>
        <dbReference type="SAM" id="Phobius"/>
    </source>
</evidence>
<protein>
    <submittedName>
        <fullName evidence="3">Unannotated protein</fullName>
    </submittedName>
</protein>
<feature type="domain" description="EamA" evidence="2">
    <location>
        <begin position="8"/>
        <end position="143"/>
    </location>
</feature>
<feature type="transmembrane region" description="Helical" evidence="1">
    <location>
        <begin position="71"/>
        <end position="93"/>
    </location>
</feature>
<reference evidence="3" key="1">
    <citation type="submission" date="2020-05" db="EMBL/GenBank/DDBJ databases">
        <authorList>
            <person name="Chiriac C."/>
            <person name="Salcher M."/>
            <person name="Ghai R."/>
            <person name="Kavagutti S V."/>
        </authorList>
    </citation>
    <scope>NUCLEOTIDE SEQUENCE</scope>
</reference>
<gene>
    <name evidence="3" type="ORF">UFOPK2195_00742</name>
</gene>
<evidence type="ECO:0000313" key="3">
    <source>
        <dbReference type="EMBL" id="CAB4655995.1"/>
    </source>
</evidence>
<feature type="transmembrane region" description="Helical" evidence="1">
    <location>
        <begin position="99"/>
        <end position="120"/>
    </location>
</feature>
<feature type="transmembrane region" description="Helical" evidence="1">
    <location>
        <begin position="216"/>
        <end position="234"/>
    </location>
</feature>
<dbReference type="EMBL" id="CAEZWH010000136">
    <property type="protein sequence ID" value="CAB4655995.1"/>
    <property type="molecule type" value="Genomic_DNA"/>
</dbReference>
<feature type="transmembrane region" description="Helical" evidence="1">
    <location>
        <begin position="272"/>
        <end position="291"/>
    </location>
</feature>
<feature type="transmembrane region" description="Helical" evidence="1">
    <location>
        <begin position="183"/>
        <end position="204"/>
    </location>
</feature>
<dbReference type="PANTHER" id="PTHR22911">
    <property type="entry name" value="ACYL-MALONYL CONDENSING ENZYME-RELATED"/>
    <property type="match status" value="1"/>
</dbReference>
<dbReference type="AlphaFoldDB" id="A0A6J6L6X6"/>
<keyword evidence="1" id="KW-0812">Transmembrane</keyword>
<feature type="transmembrane region" description="Helical" evidence="1">
    <location>
        <begin position="246"/>
        <end position="266"/>
    </location>
</feature>
<dbReference type="SUPFAM" id="SSF103481">
    <property type="entry name" value="Multidrug resistance efflux transporter EmrE"/>
    <property type="match status" value="2"/>
</dbReference>
<accession>A0A6J6L6X6</accession>
<sequence>MPKNKLIIGATFVMMSSAGFALAPALAIKAYESDANPLGVMCVRFTMASIGLAILRYFLARHHPWPTLRSFFEMFFLGGFLITFTSLSYFIAIDTIDTGLAIVIFYLNPVFVLIATWVIYKRKPPRSTVIALCATLFGVFISVGQIGRSDTKAFLLVVASSLTFTIYLLLMSRTLAKIDLVTASMLLNSGAALGYWLFALVAPASLRVEFPNDARGWWFIVALALFGTIFPITCSFEGIKRVGPSMVSIITTVEPIFSIAIGIAVLGESMTFNRAIGAAFVIGALIALGVTKSRTEVPAAHQ</sequence>
<dbReference type="GO" id="GO:0016020">
    <property type="term" value="C:membrane"/>
    <property type="evidence" value="ECO:0007669"/>
    <property type="project" value="InterPro"/>
</dbReference>
<dbReference type="InterPro" id="IPR000620">
    <property type="entry name" value="EamA_dom"/>
</dbReference>
<dbReference type="InterPro" id="IPR037185">
    <property type="entry name" value="EmrE-like"/>
</dbReference>
<feature type="transmembrane region" description="Helical" evidence="1">
    <location>
        <begin position="37"/>
        <end position="59"/>
    </location>
</feature>